<reference evidence="1 2" key="1">
    <citation type="journal article" date="2020" name="Cell">
        <title>Large-Scale Comparative Analyses of Tick Genomes Elucidate Their Genetic Diversity and Vector Capacities.</title>
        <authorList>
            <consortium name="Tick Genome and Microbiome Consortium (TIGMIC)"/>
            <person name="Jia N."/>
            <person name="Wang J."/>
            <person name="Shi W."/>
            <person name="Du L."/>
            <person name="Sun Y."/>
            <person name="Zhan W."/>
            <person name="Jiang J.F."/>
            <person name="Wang Q."/>
            <person name="Zhang B."/>
            <person name="Ji P."/>
            <person name="Bell-Sakyi L."/>
            <person name="Cui X.M."/>
            <person name="Yuan T.T."/>
            <person name="Jiang B.G."/>
            <person name="Yang W.F."/>
            <person name="Lam T.T."/>
            <person name="Chang Q.C."/>
            <person name="Ding S.J."/>
            <person name="Wang X.J."/>
            <person name="Zhu J.G."/>
            <person name="Ruan X.D."/>
            <person name="Zhao L."/>
            <person name="Wei J.T."/>
            <person name="Ye R.Z."/>
            <person name="Que T.C."/>
            <person name="Du C.H."/>
            <person name="Zhou Y.H."/>
            <person name="Cheng J.X."/>
            <person name="Dai P.F."/>
            <person name="Guo W.B."/>
            <person name="Han X.H."/>
            <person name="Huang E.J."/>
            <person name="Li L.F."/>
            <person name="Wei W."/>
            <person name="Gao Y.C."/>
            <person name="Liu J.Z."/>
            <person name="Shao H.Z."/>
            <person name="Wang X."/>
            <person name="Wang C.C."/>
            <person name="Yang T.C."/>
            <person name="Huo Q.B."/>
            <person name="Li W."/>
            <person name="Chen H.Y."/>
            <person name="Chen S.E."/>
            <person name="Zhou L.G."/>
            <person name="Ni X.B."/>
            <person name="Tian J.H."/>
            <person name="Sheng Y."/>
            <person name="Liu T."/>
            <person name="Pan Y.S."/>
            <person name="Xia L.Y."/>
            <person name="Li J."/>
            <person name="Zhao F."/>
            <person name="Cao W.C."/>
        </authorList>
    </citation>
    <scope>NUCLEOTIDE SEQUENCE [LARGE SCALE GENOMIC DNA]</scope>
    <source>
        <strain evidence="1">Iper-2018</strain>
    </source>
</reference>
<sequence length="267" mass="29656">MGVLSHSISVLDNVLRYGILVDPIRWVRYIQHDPAIWPPLYLLMGLNVNILCSLIVEKLLAQDNAWQGVGRSALCFNLSLTLAAPCLVVFVWECNPVAAGMVMCLVTMTFLKLVSYHMARQKARAPKGERQLASHPEQMNEVVEAPQDTTTRVVENTRLAVLLDHNRTRQLKLARDLGSPKTRPDWKRALSFSSYGLCNRGNRHLPPQFAEGAVTSPLGCPLPFAQSAPKLPKQQPTKLEHQRKAARRDSPSGVKWGEVVAPLAASK</sequence>
<proteinExistence type="predicted"/>
<dbReference type="Proteomes" id="UP000805193">
    <property type="component" value="Unassembled WGS sequence"/>
</dbReference>
<organism evidence="1 2">
    <name type="scientific">Ixodes persulcatus</name>
    <name type="common">Taiga tick</name>
    <dbReference type="NCBI Taxonomy" id="34615"/>
    <lineage>
        <taxon>Eukaryota</taxon>
        <taxon>Metazoa</taxon>
        <taxon>Ecdysozoa</taxon>
        <taxon>Arthropoda</taxon>
        <taxon>Chelicerata</taxon>
        <taxon>Arachnida</taxon>
        <taxon>Acari</taxon>
        <taxon>Parasitiformes</taxon>
        <taxon>Ixodida</taxon>
        <taxon>Ixodoidea</taxon>
        <taxon>Ixodidae</taxon>
        <taxon>Ixodinae</taxon>
        <taxon>Ixodes</taxon>
    </lineage>
</organism>
<dbReference type="EMBL" id="JABSTQ010010299">
    <property type="protein sequence ID" value="KAG0421927.1"/>
    <property type="molecule type" value="Genomic_DNA"/>
</dbReference>
<gene>
    <name evidence="1" type="ORF">HPB47_002226</name>
</gene>
<keyword evidence="2" id="KW-1185">Reference proteome</keyword>
<evidence type="ECO:0000313" key="2">
    <source>
        <dbReference type="Proteomes" id="UP000805193"/>
    </source>
</evidence>
<name>A0AC60PLV1_IXOPE</name>
<accession>A0AC60PLV1</accession>
<comment type="caution">
    <text evidence="1">The sequence shown here is derived from an EMBL/GenBank/DDBJ whole genome shotgun (WGS) entry which is preliminary data.</text>
</comment>
<evidence type="ECO:0000313" key="1">
    <source>
        <dbReference type="EMBL" id="KAG0421927.1"/>
    </source>
</evidence>
<protein>
    <submittedName>
        <fullName evidence="1">Uncharacterized protein</fullName>
    </submittedName>
</protein>